<dbReference type="PANTHER" id="PTHR30363">
    <property type="entry name" value="HTH-TYPE TRANSCRIPTIONAL REGULATOR SRLR-RELATED"/>
    <property type="match status" value="1"/>
</dbReference>
<dbReference type="PROSITE" id="PS00894">
    <property type="entry name" value="HTH_DEOR_1"/>
    <property type="match status" value="1"/>
</dbReference>
<dbReference type="InterPro" id="IPR018356">
    <property type="entry name" value="Tscrpt_reg_HTH_DeoR_CS"/>
</dbReference>
<dbReference type="KEGG" id="sgrg:L0C25_13570"/>
<proteinExistence type="predicted"/>
<dbReference type="Pfam" id="PF00455">
    <property type="entry name" value="DeoRC"/>
    <property type="match status" value="1"/>
</dbReference>
<dbReference type="SMART" id="SM01134">
    <property type="entry name" value="DeoRC"/>
    <property type="match status" value="1"/>
</dbReference>
<dbReference type="PRINTS" id="PR00037">
    <property type="entry name" value="HTHLACR"/>
</dbReference>
<dbReference type="InterPro" id="IPR037171">
    <property type="entry name" value="NagB/RpiA_transferase-like"/>
</dbReference>
<reference evidence="5" key="1">
    <citation type="submission" date="2022-01" db="EMBL/GenBank/DDBJ databases">
        <title>Nocardioidaceae gen. sp. A5X3R13.</title>
        <authorList>
            <person name="Lopez Marin M.A."/>
            <person name="Uhlik O."/>
        </authorList>
    </citation>
    <scope>NUCLEOTIDE SEQUENCE</scope>
    <source>
        <strain evidence="5">A5X3R13</strain>
    </source>
</reference>
<dbReference type="InterPro" id="IPR036390">
    <property type="entry name" value="WH_DNA-bd_sf"/>
</dbReference>
<evidence type="ECO:0000313" key="6">
    <source>
        <dbReference type="Proteomes" id="UP001164390"/>
    </source>
</evidence>
<dbReference type="InterPro" id="IPR050313">
    <property type="entry name" value="Carb_Metab_HTH_regulators"/>
</dbReference>
<evidence type="ECO:0000256" key="3">
    <source>
        <dbReference type="ARBA" id="ARBA00023163"/>
    </source>
</evidence>
<dbReference type="GO" id="GO:0003700">
    <property type="term" value="F:DNA-binding transcription factor activity"/>
    <property type="evidence" value="ECO:0007669"/>
    <property type="project" value="InterPro"/>
</dbReference>
<keyword evidence="1" id="KW-0805">Transcription regulation</keyword>
<evidence type="ECO:0000256" key="1">
    <source>
        <dbReference type="ARBA" id="ARBA00023015"/>
    </source>
</evidence>
<dbReference type="InterPro" id="IPR036388">
    <property type="entry name" value="WH-like_DNA-bd_sf"/>
</dbReference>
<gene>
    <name evidence="5" type="ORF">L0C25_13570</name>
</gene>
<dbReference type="GO" id="GO:0003677">
    <property type="term" value="F:DNA binding"/>
    <property type="evidence" value="ECO:0007669"/>
    <property type="project" value="UniProtKB-KW"/>
</dbReference>
<keyword evidence="6" id="KW-1185">Reference proteome</keyword>
<protein>
    <submittedName>
        <fullName evidence="5">DeoR/GlpR family DNA-binding transcription regulator</fullName>
    </submittedName>
</protein>
<dbReference type="InterPro" id="IPR001034">
    <property type="entry name" value="DeoR_HTH"/>
</dbReference>
<dbReference type="PANTHER" id="PTHR30363:SF44">
    <property type="entry name" value="AGA OPERON TRANSCRIPTIONAL REPRESSOR-RELATED"/>
    <property type="match status" value="1"/>
</dbReference>
<evidence type="ECO:0000256" key="2">
    <source>
        <dbReference type="ARBA" id="ARBA00023125"/>
    </source>
</evidence>
<evidence type="ECO:0000259" key="4">
    <source>
        <dbReference type="PROSITE" id="PS51000"/>
    </source>
</evidence>
<dbReference type="AlphaFoldDB" id="A0AA46TM78"/>
<accession>A0AA46TM78</accession>
<dbReference type="SUPFAM" id="SSF46785">
    <property type="entry name" value="Winged helix' DNA-binding domain"/>
    <property type="match status" value="1"/>
</dbReference>
<keyword evidence="3" id="KW-0804">Transcription</keyword>
<dbReference type="SMART" id="SM00420">
    <property type="entry name" value="HTH_DEOR"/>
    <property type="match status" value="1"/>
</dbReference>
<dbReference type="PROSITE" id="PS51000">
    <property type="entry name" value="HTH_DEOR_2"/>
    <property type="match status" value="1"/>
</dbReference>
<sequence length="250" mass="26448">MLASERHDKILRALRTDGPAAVRVLADRVGASQATVRRDLVHLADEGRLTRVYGGAVAADDADQPFADVSDVRSDQKDAVADACAALILDGEAVLLDIGTTTYRIARRLHGRRVTVMTTSLAVFEELQHDPNVELMMLGGVVRRSYRSLVGFLAEESLKQVRADRAFLGTSGVRRDGSVTDTTVVEVPVKRGMIAAADQVVLAADAGKFPGTGKALVCAPTDIDVAVTNQGADAITLSTLADVGVEVVTV</sequence>
<dbReference type="EMBL" id="CP094970">
    <property type="protein sequence ID" value="UYM07866.1"/>
    <property type="molecule type" value="Genomic_DNA"/>
</dbReference>
<keyword evidence="2 5" id="KW-0238">DNA-binding</keyword>
<dbReference type="InterPro" id="IPR014036">
    <property type="entry name" value="DeoR-like_C"/>
</dbReference>
<dbReference type="Proteomes" id="UP001164390">
    <property type="component" value="Chromosome"/>
</dbReference>
<dbReference type="RefSeq" id="WP_271636831.1">
    <property type="nucleotide sequence ID" value="NZ_CP094970.1"/>
</dbReference>
<evidence type="ECO:0000313" key="5">
    <source>
        <dbReference type="EMBL" id="UYM07866.1"/>
    </source>
</evidence>
<organism evidence="5 6">
    <name type="scientific">Solicola gregarius</name>
    <dbReference type="NCBI Taxonomy" id="2908642"/>
    <lineage>
        <taxon>Bacteria</taxon>
        <taxon>Bacillati</taxon>
        <taxon>Actinomycetota</taxon>
        <taxon>Actinomycetes</taxon>
        <taxon>Propionibacteriales</taxon>
        <taxon>Nocardioidaceae</taxon>
        <taxon>Solicola</taxon>
    </lineage>
</organism>
<name>A0AA46TM78_9ACTN</name>
<feature type="domain" description="HTH deoR-type" evidence="4">
    <location>
        <begin position="3"/>
        <end position="58"/>
    </location>
</feature>
<dbReference type="SUPFAM" id="SSF100950">
    <property type="entry name" value="NagB/RpiA/CoA transferase-like"/>
    <property type="match status" value="1"/>
</dbReference>
<dbReference type="Pfam" id="PF08220">
    <property type="entry name" value="HTH_DeoR"/>
    <property type="match status" value="1"/>
</dbReference>
<dbReference type="Gene3D" id="1.10.10.10">
    <property type="entry name" value="Winged helix-like DNA-binding domain superfamily/Winged helix DNA-binding domain"/>
    <property type="match status" value="1"/>
</dbReference>